<name>A0A4R6QNE8_9BURK</name>
<feature type="domain" description="Glycosyltransferase 2-like" evidence="1">
    <location>
        <begin position="13"/>
        <end position="144"/>
    </location>
</feature>
<keyword evidence="3" id="KW-1185">Reference proteome</keyword>
<dbReference type="SUPFAM" id="SSF53448">
    <property type="entry name" value="Nucleotide-diphospho-sugar transferases"/>
    <property type="match status" value="1"/>
</dbReference>
<dbReference type="Pfam" id="PF00535">
    <property type="entry name" value="Glycos_transf_2"/>
    <property type="match status" value="1"/>
</dbReference>
<dbReference type="PANTHER" id="PTHR43179:SF7">
    <property type="entry name" value="RHAMNOSYLTRANSFERASE WBBL"/>
    <property type="match status" value="1"/>
</dbReference>
<dbReference type="Proteomes" id="UP000295361">
    <property type="component" value="Unassembled WGS sequence"/>
</dbReference>
<gene>
    <name evidence="2" type="ORF">DES47_103496</name>
</gene>
<evidence type="ECO:0000313" key="2">
    <source>
        <dbReference type="EMBL" id="TDP71515.1"/>
    </source>
</evidence>
<dbReference type="PANTHER" id="PTHR43179">
    <property type="entry name" value="RHAMNOSYLTRANSFERASE WBBL"/>
    <property type="match status" value="1"/>
</dbReference>
<dbReference type="FunCoup" id="A0A4R6QNE8">
    <property type="interactions" value="4"/>
</dbReference>
<dbReference type="RefSeq" id="WP_133701288.1">
    <property type="nucleotide sequence ID" value="NZ_SNXS01000003.1"/>
</dbReference>
<dbReference type="AlphaFoldDB" id="A0A4R6QNE8"/>
<dbReference type="InterPro" id="IPR029044">
    <property type="entry name" value="Nucleotide-diphossugar_trans"/>
</dbReference>
<proteinExistence type="predicted"/>
<reference evidence="2 3" key="1">
    <citation type="submission" date="2019-03" db="EMBL/GenBank/DDBJ databases">
        <title>Genomic Encyclopedia of Type Strains, Phase IV (KMG-IV): sequencing the most valuable type-strain genomes for metagenomic binning, comparative biology and taxonomic classification.</title>
        <authorList>
            <person name="Goeker M."/>
        </authorList>
    </citation>
    <scope>NUCLEOTIDE SEQUENCE [LARGE SCALE GENOMIC DNA]</scope>
    <source>
        <strain evidence="2 3">DSM 16998</strain>
    </source>
</reference>
<dbReference type="CDD" id="cd04186">
    <property type="entry name" value="GT_2_like_c"/>
    <property type="match status" value="1"/>
</dbReference>
<comment type="caution">
    <text evidence="2">The sequence shown here is derived from an EMBL/GenBank/DDBJ whole genome shotgun (WGS) entry which is preliminary data.</text>
</comment>
<accession>A0A4R6QNE8</accession>
<sequence>MTQQAAEGRVDVSVVLVGLNACHYIVECIVSLKAAQWPDCSYEIIYVDNGSKDDSVARVTAEHPDVRLIANASNTGYCPAANQGSRIARGDYLYFLNDDTIVLDDAIARTLRTLRAEPRGGVVGSRLLNLDRTDQWSGRRFPSVWSAFLGRRSWLTRWLPNASPVVDYLCKQEVARGVPFEADWVSAAAMLVSQRDFWAIGGFAEDYYYWHEAVFCDRMHAAGHAVLLDPQSLIVHYEGKGSGKRTYPVLRWHILNFHRGAFRCFCEHYGLSRLHPLRWLVGAGLATRAGLLLAGNYFTAPRA</sequence>
<dbReference type="Gene3D" id="3.90.550.10">
    <property type="entry name" value="Spore Coat Polysaccharide Biosynthesis Protein SpsA, Chain A"/>
    <property type="match status" value="1"/>
</dbReference>
<protein>
    <recommendedName>
        <fullName evidence="1">Glycosyltransferase 2-like domain-containing protein</fullName>
    </recommendedName>
</protein>
<dbReference type="InterPro" id="IPR001173">
    <property type="entry name" value="Glyco_trans_2-like"/>
</dbReference>
<dbReference type="OrthoDB" id="9816564at2"/>
<evidence type="ECO:0000313" key="3">
    <source>
        <dbReference type="Proteomes" id="UP000295361"/>
    </source>
</evidence>
<organism evidence="2 3">
    <name type="scientific">Roseateles toxinivorans</name>
    <dbReference type="NCBI Taxonomy" id="270368"/>
    <lineage>
        <taxon>Bacteria</taxon>
        <taxon>Pseudomonadati</taxon>
        <taxon>Pseudomonadota</taxon>
        <taxon>Betaproteobacteria</taxon>
        <taxon>Burkholderiales</taxon>
        <taxon>Sphaerotilaceae</taxon>
        <taxon>Roseateles</taxon>
    </lineage>
</organism>
<evidence type="ECO:0000259" key="1">
    <source>
        <dbReference type="Pfam" id="PF00535"/>
    </source>
</evidence>
<dbReference type="EMBL" id="SNXS01000003">
    <property type="protein sequence ID" value="TDP71515.1"/>
    <property type="molecule type" value="Genomic_DNA"/>
</dbReference>
<dbReference type="InParanoid" id="A0A4R6QNE8"/>